<dbReference type="InterPro" id="IPR014284">
    <property type="entry name" value="RNA_pol_sigma-70_dom"/>
</dbReference>
<keyword evidence="9" id="KW-1185">Reference proteome</keyword>
<evidence type="ECO:0000256" key="5">
    <source>
        <dbReference type="NCBIfam" id="TIGR02959"/>
    </source>
</evidence>
<dbReference type="NCBIfam" id="TIGR02959">
    <property type="entry name" value="SigZ"/>
    <property type="match status" value="1"/>
</dbReference>
<dbReference type="SUPFAM" id="SSF88659">
    <property type="entry name" value="Sigma3 and sigma4 domains of RNA polymerase sigma factors"/>
    <property type="match status" value="1"/>
</dbReference>
<dbReference type="Gene3D" id="1.10.10.10">
    <property type="entry name" value="Winged helix-like DNA-binding domain superfamily/Winged helix DNA-binding domain"/>
    <property type="match status" value="1"/>
</dbReference>
<keyword evidence="2" id="KW-0805">Transcription regulation</keyword>
<dbReference type="Pfam" id="PF04542">
    <property type="entry name" value="Sigma70_r2"/>
    <property type="match status" value="1"/>
</dbReference>
<evidence type="ECO:0000256" key="2">
    <source>
        <dbReference type="ARBA" id="ARBA00023015"/>
    </source>
</evidence>
<dbReference type="GO" id="GO:0003677">
    <property type="term" value="F:DNA binding"/>
    <property type="evidence" value="ECO:0007669"/>
    <property type="project" value="InterPro"/>
</dbReference>
<sequence length="213" mass="24592">MTNSSVGSLANKCSLTNGKLYSGVKVMDICVENIWENFSQPLKSFIKRRVDNEQDVEDILQNVFYKIHHNISNLNETGKVQAWVYQITMHAIADYYRTRRYAFASYSEELPDAILSDVQEEEAANEEIAQCLKNMVQDLPEKYKQALILTEFQQLTRKELGERLGLSMSGAKSRVQRARGKLKEMLLDCCHLEFDRLGNVIDYQHKCSDCKYC</sequence>
<dbReference type="GO" id="GO:0006352">
    <property type="term" value="P:DNA-templated transcription initiation"/>
    <property type="evidence" value="ECO:0007669"/>
    <property type="project" value="InterPro"/>
</dbReference>
<dbReference type="SUPFAM" id="SSF88946">
    <property type="entry name" value="Sigma2 domain of RNA polymerase sigma factors"/>
    <property type="match status" value="1"/>
</dbReference>
<dbReference type="PANTHER" id="PTHR43133">
    <property type="entry name" value="RNA POLYMERASE ECF-TYPE SIGMA FACTO"/>
    <property type="match status" value="1"/>
</dbReference>
<dbReference type="InterPro" id="IPR013325">
    <property type="entry name" value="RNA_pol_sigma_r2"/>
</dbReference>
<dbReference type="InterPro" id="IPR014304">
    <property type="entry name" value="RNA_pol_sigma-Z"/>
</dbReference>
<dbReference type="InterPro" id="IPR013324">
    <property type="entry name" value="RNA_pol_sigma_r3/r4-like"/>
</dbReference>
<dbReference type="CDD" id="cd06171">
    <property type="entry name" value="Sigma70_r4"/>
    <property type="match status" value="1"/>
</dbReference>
<dbReference type="Proteomes" id="UP000798488">
    <property type="component" value="Unassembled WGS sequence"/>
</dbReference>
<accession>A0A9D3AYR7</accession>
<dbReference type="GO" id="GO:0016987">
    <property type="term" value="F:sigma factor activity"/>
    <property type="evidence" value="ECO:0007669"/>
    <property type="project" value="UniProtKB-KW"/>
</dbReference>
<name>A0A9D3AYR7_9FIRM</name>
<evidence type="ECO:0000259" key="6">
    <source>
        <dbReference type="Pfam" id="PF04542"/>
    </source>
</evidence>
<evidence type="ECO:0000256" key="3">
    <source>
        <dbReference type="ARBA" id="ARBA00023082"/>
    </source>
</evidence>
<evidence type="ECO:0000313" key="8">
    <source>
        <dbReference type="EMBL" id="KAF1085048.1"/>
    </source>
</evidence>
<dbReference type="InterPro" id="IPR013249">
    <property type="entry name" value="RNA_pol_sigma70_r4_t2"/>
</dbReference>
<comment type="similarity">
    <text evidence="1">Belongs to the sigma-70 factor family. ECF subfamily.</text>
</comment>
<keyword evidence="3" id="KW-0731">Sigma factor</keyword>
<organism evidence="8 9">
    <name type="scientific">Sporotomaculum syntrophicum</name>
    <dbReference type="NCBI Taxonomy" id="182264"/>
    <lineage>
        <taxon>Bacteria</taxon>
        <taxon>Bacillati</taxon>
        <taxon>Bacillota</taxon>
        <taxon>Clostridia</taxon>
        <taxon>Eubacteriales</taxon>
        <taxon>Desulfallaceae</taxon>
        <taxon>Sporotomaculum</taxon>
    </lineage>
</organism>
<dbReference type="InterPro" id="IPR039425">
    <property type="entry name" value="RNA_pol_sigma-70-like"/>
</dbReference>
<dbReference type="InterPro" id="IPR036388">
    <property type="entry name" value="WH-like_DNA-bd_sf"/>
</dbReference>
<dbReference type="NCBIfam" id="NF007215">
    <property type="entry name" value="PRK09637.1"/>
    <property type="match status" value="1"/>
</dbReference>
<feature type="domain" description="RNA polymerase sigma factor 70 region 4 type 2" evidence="7">
    <location>
        <begin position="130"/>
        <end position="182"/>
    </location>
</feature>
<dbReference type="Pfam" id="PF08281">
    <property type="entry name" value="Sigma70_r4_2"/>
    <property type="match status" value="1"/>
</dbReference>
<dbReference type="EMBL" id="LSRS01000003">
    <property type="protein sequence ID" value="KAF1085048.1"/>
    <property type="molecule type" value="Genomic_DNA"/>
</dbReference>
<evidence type="ECO:0000256" key="1">
    <source>
        <dbReference type="ARBA" id="ARBA00010641"/>
    </source>
</evidence>
<dbReference type="AlphaFoldDB" id="A0A9D3AYR7"/>
<dbReference type="InterPro" id="IPR007627">
    <property type="entry name" value="RNA_pol_sigma70_r2"/>
</dbReference>
<protein>
    <recommendedName>
        <fullName evidence="5">RNA polymerase sigma factor SigZ</fullName>
    </recommendedName>
</protein>
<keyword evidence="4" id="KW-0804">Transcription</keyword>
<evidence type="ECO:0000256" key="4">
    <source>
        <dbReference type="ARBA" id="ARBA00023163"/>
    </source>
</evidence>
<dbReference type="Gene3D" id="1.10.1740.10">
    <property type="match status" value="1"/>
</dbReference>
<proteinExistence type="inferred from homology"/>
<gene>
    <name evidence="8" type="primary">ylaC_1</name>
    <name evidence="8" type="ORF">SPSYN_01184</name>
</gene>
<comment type="caution">
    <text evidence="8">The sequence shown here is derived from an EMBL/GenBank/DDBJ whole genome shotgun (WGS) entry which is preliminary data.</text>
</comment>
<reference evidence="8" key="1">
    <citation type="submission" date="2016-02" db="EMBL/GenBank/DDBJ databases">
        <title>Draft Genome Sequence of Sporotomaculum syntrophicum Strain FB, a Syntrophic Benzoate Degrader.</title>
        <authorList>
            <person name="Nobu M.K."/>
            <person name="Narihiro T."/>
            <person name="Qiu Y.-L."/>
            <person name="Ohashi A."/>
            <person name="Liu W.-T."/>
            <person name="Yuji S."/>
        </authorList>
    </citation>
    <scope>NUCLEOTIDE SEQUENCE</scope>
    <source>
        <strain evidence="8">FB</strain>
    </source>
</reference>
<feature type="domain" description="RNA polymerase sigma-70 region 2" evidence="6">
    <location>
        <begin position="37"/>
        <end position="100"/>
    </location>
</feature>
<evidence type="ECO:0000313" key="9">
    <source>
        <dbReference type="Proteomes" id="UP000798488"/>
    </source>
</evidence>
<dbReference type="NCBIfam" id="TIGR02937">
    <property type="entry name" value="sigma70-ECF"/>
    <property type="match status" value="1"/>
</dbReference>
<evidence type="ECO:0000259" key="7">
    <source>
        <dbReference type="Pfam" id="PF08281"/>
    </source>
</evidence>
<dbReference type="PANTHER" id="PTHR43133:SF62">
    <property type="entry name" value="RNA POLYMERASE SIGMA FACTOR SIGZ"/>
    <property type="match status" value="1"/>
</dbReference>